<feature type="region of interest" description="Disordered" evidence="1">
    <location>
        <begin position="237"/>
        <end position="258"/>
    </location>
</feature>
<proteinExistence type="predicted"/>
<comment type="caution">
    <text evidence="2">The sequence shown here is derived from an EMBL/GenBank/DDBJ whole genome shotgun (WGS) entry which is preliminary data.</text>
</comment>
<organism evidence="2 3">
    <name type="scientific">Cellulomonas rhizosphaerae</name>
    <dbReference type="NCBI Taxonomy" id="2293719"/>
    <lineage>
        <taxon>Bacteria</taxon>
        <taxon>Bacillati</taxon>
        <taxon>Actinomycetota</taxon>
        <taxon>Actinomycetes</taxon>
        <taxon>Micrococcales</taxon>
        <taxon>Cellulomonadaceae</taxon>
        <taxon>Cellulomonas</taxon>
    </lineage>
</organism>
<gene>
    <name evidence="2" type="ORF">D1825_10480</name>
</gene>
<dbReference type="RefSeq" id="WP_118767373.1">
    <property type="nucleotide sequence ID" value="NZ_QWKP01000197.1"/>
</dbReference>
<dbReference type="OrthoDB" id="4821781at2"/>
<evidence type="ECO:0000313" key="2">
    <source>
        <dbReference type="EMBL" id="RHA40255.1"/>
    </source>
</evidence>
<dbReference type="SUPFAM" id="SSF55729">
    <property type="entry name" value="Acyl-CoA N-acyltransferases (Nat)"/>
    <property type="match status" value="1"/>
</dbReference>
<dbReference type="Proteomes" id="UP000283374">
    <property type="component" value="Unassembled WGS sequence"/>
</dbReference>
<reference evidence="2 3" key="1">
    <citation type="submission" date="2018-08" db="EMBL/GenBank/DDBJ databases">
        <title>Cellulomonas rhizosphaerae sp. nov., a novel actinomycete isolated from soil.</title>
        <authorList>
            <person name="Tian Y."/>
        </authorList>
    </citation>
    <scope>NUCLEOTIDE SEQUENCE [LARGE SCALE GENOMIC DNA]</scope>
    <source>
        <strain evidence="2 3">NEAU-TCZ24</strain>
    </source>
</reference>
<protein>
    <submittedName>
        <fullName evidence="2">Uncharacterized protein</fullName>
    </submittedName>
</protein>
<accession>A0A413RKX3</accession>
<sequence>MSIVERFDPDSLGPEPVDPEIRVLREDDPETEVLRAAGWSVVGESWGARLHLPPDGDAQDAALGPCLQAVVEAARAGWRIEQLGPQDAARIADLDADCADDYPWTPATGHDVPDPEILGRRLRDGWSAFGAFRRDGDPDVADAPGDDDWYDSDPDAPLSAVTVVSEHPDRVETEFTATHPDARHQGLATAVKAESILSLAAQGHRVFGTGGAAVNEGSLRANLRLGYVLEPRWLSWRAPAPPAPATARAGRGSSPTER</sequence>
<name>A0A413RKX3_9CELL</name>
<dbReference type="InterPro" id="IPR016181">
    <property type="entry name" value="Acyl_CoA_acyltransferase"/>
</dbReference>
<dbReference type="EMBL" id="QWKP01000197">
    <property type="protein sequence ID" value="RHA40255.1"/>
    <property type="molecule type" value="Genomic_DNA"/>
</dbReference>
<evidence type="ECO:0000256" key="1">
    <source>
        <dbReference type="SAM" id="MobiDB-lite"/>
    </source>
</evidence>
<evidence type="ECO:0000313" key="3">
    <source>
        <dbReference type="Proteomes" id="UP000283374"/>
    </source>
</evidence>
<dbReference type="Gene3D" id="3.40.630.30">
    <property type="match status" value="1"/>
</dbReference>
<dbReference type="AlphaFoldDB" id="A0A413RKX3"/>
<keyword evidence="3" id="KW-1185">Reference proteome</keyword>